<dbReference type="InterPro" id="IPR015421">
    <property type="entry name" value="PyrdxlP-dep_Trfase_major"/>
</dbReference>
<comment type="catalytic activity">
    <reaction evidence="9">
        <text>L-histidinol phosphate + 2-oxoglutarate = 3-(imidazol-4-yl)-2-oxopropyl phosphate + L-glutamate</text>
        <dbReference type="Rhea" id="RHEA:23744"/>
        <dbReference type="ChEBI" id="CHEBI:16810"/>
        <dbReference type="ChEBI" id="CHEBI:29985"/>
        <dbReference type="ChEBI" id="CHEBI:57766"/>
        <dbReference type="ChEBI" id="CHEBI:57980"/>
        <dbReference type="EC" id="2.6.1.9"/>
    </reaction>
</comment>
<evidence type="ECO:0000256" key="8">
    <source>
        <dbReference type="ARBA" id="ARBA00023102"/>
    </source>
</evidence>
<dbReference type="GO" id="GO:0030170">
    <property type="term" value="F:pyridoxal phosphate binding"/>
    <property type="evidence" value="ECO:0007669"/>
    <property type="project" value="InterPro"/>
</dbReference>
<dbReference type="SUPFAM" id="SSF53383">
    <property type="entry name" value="PLP-dependent transferases"/>
    <property type="match status" value="1"/>
</dbReference>
<dbReference type="PROSITE" id="PS00599">
    <property type="entry name" value="AA_TRANSFER_CLASS_2"/>
    <property type="match status" value="1"/>
</dbReference>
<name>A0A1G6GTF6_9ACTN</name>
<evidence type="ECO:0000256" key="9">
    <source>
        <dbReference type="HAMAP-Rule" id="MF_01023"/>
    </source>
</evidence>
<gene>
    <name evidence="9" type="primary">hisC</name>
    <name evidence="11" type="ORF">GA0111570_10523</name>
</gene>
<evidence type="ECO:0000256" key="6">
    <source>
        <dbReference type="ARBA" id="ARBA00022679"/>
    </source>
</evidence>
<keyword evidence="5 9" id="KW-0028">Amino-acid biosynthesis</keyword>
<dbReference type="Gene3D" id="3.40.640.10">
    <property type="entry name" value="Type I PLP-dependent aspartate aminotransferase-like (Major domain)"/>
    <property type="match status" value="1"/>
</dbReference>
<keyword evidence="6 9" id="KW-0808">Transferase</keyword>
<evidence type="ECO:0000313" key="11">
    <source>
        <dbReference type="EMBL" id="SDB85183.1"/>
    </source>
</evidence>
<dbReference type="PANTHER" id="PTHR42885">
    <property type="entry name" value="HISTIDINOL-PHOSPHATE AMINOTRANSFERASE-RELATED"/>
    <property type="match status" value="1"/>
</dbReference>
<keyword evidence="7 9" id="KW-0663">Pyridoxal phosphate</keyword>
<dbReference type="EC" id="2.6.1.9" evidence="9"/>
<feature type="domain" description="Aminotransferase class I/classII large" evidence="10">
    <location>
        <begin position="36"/>
        <end position="360"/>
    </location>
</feature>
<dbReference type="RefSeq" id="WP_245703088.1">
    <property type="nucleotide sequence ID" value="NZ_FMYF01000005.1"/>
</dbReference>
<evidence type="ECO:0000256" key="5">
    <source>
        <dbReference type="ARBA" id="ARBA00022605"/>
    </source>
</evidence>
<dbReference type="PANTHER" id="PTHR42885:SF2">
    <property type="entry name" value="HISTIDINOL-PHOSPHATE AMINOTRANSFERASE"/>
    <property type="match status" value="1"/>
</dbReference>
<evidence type="ECO:0000256" key="2">
    <source>
        <dbReference type="ARBA" id="ARBA00007970"/>
    </source>
</evidence>
<dbReference type="Gene3D" id="3.90.1150.10">
    <property type="entry name" value="Aspartate Aminotransferase, domain 1"/>
    <property type="match status" value="1"/>
</dbReference>
<proteinExistence type="inferred from homology"/>
<dbReference type="HAMAP" id="MF_01023">
    <property type="entry name" value="HisC_aminotrans_2"/>
    <property type="match status" value="1"/>
</dbReference>
<dbReference type="InterPro" id="IPR004839">
    <property type="entry name" value="Aminotransferase_I/II_large"/>
</dbReference>
<evidence type="ECO:0000256" key="3">
    <source>
        <dbReference type="ARBA" id="ARBA00011738"/>
    </source>
</evidence>
<evidence type="ECO:0000313" key="12">
    <source>
        <dbReference type="Proteomes" id="UP000199086"/>
    </source>
</evidence>
<dbReference type="UniPathway" id="UPA00031">
    <property type="reaction ID" value="UER00012"/>
</dbReference>
<comment type="similarity">
    <text evidence="2 9">Belongs to the class-II pyridoxal-phosphate-dependent aminotransferase family. Histidinol-phosphate aminotransferase subfamily.</text>
</comment>
<dbReference type="InterPro" id="IPR001917">
    <property type="entry name" value="Aminotrans_II_pyridoxalP_BS"/>
</dbReference>
<feature type="modified residue" description="N6-(pyridoxal phosphate)lysine" evidence="9">
    <location>
        <position position="232"/>
    </location>
</feature>
<evidence type="ECO:0000259" key="10">
    <source>
        <dbReference type="Pfam" id="PF00155"/>
    </source>
</evidence>
<keyword evidence="4 9" id="KW-0032">Aminotransferase</keyword>
<comment type="subunit">
    <text evidence="3 9">Homodimer.</text>
</comment>
<dbReference type="NCBIfam" id="NF002877">
    <property type="entry name" value="PRK03317.1"/>
    <property type="match status" value="1"/>
</dbReference>
<protein>
    <recommendedName>
        <fullName evidence="9">Histidinol-phosphate aminotransferase</fullName>
        <ecNumber evidence="9">2.6.1.9</ecNumber>
    </recommendedName>
    <alternativeName>
        <fullName evidence="9">Imidazole acetol-phosphate transaminase</fullName>
    </alternativeName>
</protein>
<dbReference type="GO" id="GO:0000105">
    <property type="term" value="P:L-histidine biosynthetic process"/>
    <property type="evidence" value="ECO:0007669"/>
    <property type="project" value="UniProtKB-UniRule"/>
</dbReference>
<dbReference type="InterPro" id="IPR015422">
    <property type="entry name" value="PyrdxlP-dep_Trfase_small"/>
</dbReference>
<dbReference type="GO" id="GO:0004400">
    <property type="term" value="F:histidinol-phosphate transaminase activity"/>
    <property type="evidence" value="ECO:0007669"/>
    <property type="project" value="UniProtKB-UniRule"/>
</dbReference>
<reference evidence="11 12" key="1">
    <citation type="submission" date="2016-06" db="EMBL/GenBank/DDBJ databases">
        <authorList>
            <person name="Olsen C.W."/>
            <person name="Carey S."/>
            <person name="Hinshaw L."/>
            <person name="Karasin A.I."/>
        </authorList>
    </citation>
    <scope>NUCLEOTIDE SEQUENCE [LARGE SCALE GENOMIC DNA]</scope>
    <source>
        <strain evidence="11 12">LZ-22</strain>
    </source>
</reference>
<dbReference type="CDD" id="cd00609">
    <property type="entry name" value="AAT_like"/>
    <property type="match status" value="1"/>
</dbReference>
<keyword evidence="12" id="KW-1185">Reference proteome</keyword>
<keyword evidence="8 9" id="KW-0368">Histidine biosynthesis</keyword>
<evidence type="ECO:0000256" key="4">
    <source>
        <dbReference type="ARBA" id="ARBA00022576"/>
    </source>
</evidence>
<dbReference type="InterPro" id="IPR015424">
    <property type="entry name" value="PyrdxlP-dep_Trfase"/>
</dbReference>
<dbReference type="NCBIfam" id="TIGR01141">
    <property type="entry name" value="hisC"/>
    <property type="match status" value="1"/>
</dbReference>
<dbReference type="STRING" id="1577474.GA0111570_10523"/>
<sequence>MTGSTAAITLADLPLRPELVGQEPYGAPQLDVPVCLNVNENPYGPSETVRAEIGRAAAEAATTMNRYPDREATALRTALAGYLNRGGYELTANHVWAANGSNEVMVHLLQAFAGPDRVVMAFTPTYSMYPEYARDTHSRYVAVPRRADFTIDVDEAIAQVRLERPDVIIICSPNNPTGTTTGLEDIRRICEATEGIVVADEAYQEFVRDGVPSALDLLPTCPNLVVSRTMSKAFAFAGGRLGYLAAAPAIVDACRIVRLPYHLSAVTQAVARVALEHADELLARVDDLRRERDALVTWLGEQGLQTAQTDANFVLFGRFADRHALWSGLLERGVLIREVGPEGWLRVSAGTPEEMAAFRTALLEVLPDAARLADETR</sequence>
<comment type="pathway">
    <text evidence="9">Amino-acid biosynthesis; L-histidine biosynthesis; L-histidine from 5-phospho-alpha-D-ribose 1-diphosphate: step 7/9.</text>
</comment>
<comment type="cofactor">
    <cofactor evidence="1 9">
        <name>pyridoxal 5'-phosphate</name>
        <dbReference type="ChEBI" id="CHEBI:597326"/>
    </cofactor>
</comment>
<dbReference type="EMBL" id="FMYF01000005">
    <property type="protein sequence ID" value="SDB85183.1"/>
    <property type="molecule type" value="Genomic_DNA"/>
</dbReference>
<evidence type="ECO:0000256" key="1">
    <source>
        <dbReference type="ARBA" id="ARBA00001933"/>
    </source>
</evidence>
<dbReference type="InterPro" id="IPR005861">
    <property type="entry name" value="HisP_aminotrans"/>
</dbReference>
<dbReference type="Proteomes" id="UP000199086">
    <property type="component" value="Unassembled WGS sequence"/>
</dbReference>
<dbReference type="AlphaFoldDB" id="A0A1G6GTF6"/>
<evidence type="ECO:0000256" key="7">
    <source>
        <dbReference type="ARBA" id="ARBA00022898"/>
    </source>
</evidence>
<accession>A0A1G6GTF6</accession>
<organism evidence="11 12">
    <name type="scientific">Raineyella antarctica</name>
    <dbReference type="NCBI Taxonomy" id="1577474"/>
    <lineage>
        <taxon>Bacteria</taxon>
        <taxon>Bacillati</taxon>
        <taxon>Actinomycetota</taxon>
        <taxon>Actinomycetes</taxon>
        <taxon>Propionibacteriales</taxon>
        <taxon>Propionibacteriaceae</taxon>
        <taxon>Raineyella</taxon>
    </lineage>
</organism>
<dbReference type="Pfam" id="PF00155">
    <property type="entry name" value="Aminotran_1_2"/>
    <property type="match status" value="1"/>
</dbReference>